<evidence type="ECO:0000313" key="3">
    <source>
        <dbReference type="EMBL" id="TVY80997.1"/>
    </source>
</evidence>
<reference evidence="3 4" key="1">
    <citation type="submission" date="2018-05" db="EMBL/GenBank/DDBJ databases">
        <title>Genome sequencing and assembly of the regulated plant pathogen Lachnellula willkommii and related sister species for the development of diagnostic species identification markers.</title>
        <authorList>
            <person name="Giroux E."/>
            <person name="Bilodeau G."/>
        </authorList>
    </citation>
    <scope>NUCLEOTIDE SEQUENCE [LARGE SCALE GENOMIC DNA]</scope>
    <source>
        <strain evidence="3 4">CBS 268.59</strain>
    </source>
</reference>
<protein>
    <submittedName>
        <fullName evidence="3">Delta(12) fatty acid desaturase</fullName>
    </submittedName>
</protein>
<keyword evidence="1" id="KW-0812">Transmembrane</keyword>
<dbReference type="GO" id="GO:0006629">
    <property type="term" value="P:lipid metabolic process"/>
    <property type="evidence" value="ECO:0007669"/>
    <property type="project" value="InterPro"/>
</dbReference>
<evidence type="ECO:0000313" key="4">
    <source>
        <dbReference type="Proteomes" id="UP000469558"/>
    </source>
</evidence>
<keyword evidence="4" id="KW-1185">Reference proteome</keyword>
<accession>A0A8T9C963</accession>
<feature type="transmembrane region" description="Helical" evidence="1">
    <location>
        <begin position="100"/>
        <end position="120"/>
    </location>
</feature>
<dbReference type="GO" id="GO:0016491">
    <property type="term" value="F:oxidoreductase activity"/>
    <property type="evidence" value="ECO:0007669"/>
    <property type="project" value="InterPro"/>
</dbReference>
<dbReference type="InterPro" id="IPR012171">
    <property type="entry name" value="Fatty_acid_desaturase"/>
</dbReference>
<name>A0A8T9C963_9HELO</name>
<sequence>MTRGITLELQKRDHANLKNSGALSKHKWFNHTVGLVIHSMLLVPFHSWRFTHSQHHKTTNNVDKDIAFVPDTKEIYMKAHENRKPDLFFTYWELVEDTPIVALITLFFHQLIAWPIYLTLNNFALPRMNVFPWWKRSHFYFGGDGPNFKPSNRDDIILSDFGIAVVAAGIWASIRCFGFEKVFLFYGAPWLWTNHWILAITYLQHTDSVLPYYSTSTWNFLRGAASTVDRDFGFIGRHFLHGAISTHVLHHHVSRIPFYHAVEASQAIEKVMGSHYQSDLKTPFMWAFWKNYTTCRYVEEKDVGSQVYFFAQ</sequence>
<evidence type="ECO:0000259" key="2">
    <source>
        <dbReference type="Pfam" id="PF00487"/>
    </source>
</evidence>
<dbReference type="AlphaFoldDB" id="A0A8T9C963"/>
<feature type="domain" description="Fatty acid desaturase" evidence="2">
    <location>
        <begin position="22"/>
        <end position="277"/>
    </location>
</feature>
<dbReference type="Proteomes" id="UP000469558">
    <property type="component" value="Unassembled WGS sequence"/>
</dbReference>
<evidence type="ECO:0000256" key="1">
    <source>
        <dbReference type="SAM" id="Phobius"/>
    </source>
</evidence>
<dbReference type="OrthoDB" id="1461976at2759"/>
<feature type="transmembrane region" description="Helical" evidence="1">
    <location>
        <begin position="28"/>
        <end position="48"/>
    </location>
</feature>
<dbReference type="InterPro" id="IPR005804">
    <property type="entry name" value="FA_desaturase_dom"/>
</dbReference>
<comment type="caution">
    <text evidence="3">The sequence shown here is derived from an EMBL/GenBank/DDBJ whole genome shotgun (WGS) entry which is preliminary data.</text>
</comment>
<feature type="transmembrane region" description="Helical" evidence="1">
    <location>
        <begin position="156"/>
        <end position="174"/>
    </location>
</feature>
<proteinExistence type="predicted"/>
<keyword evidence="1" id="KW-1133">Transmembrane helix</keyword>
<dbReference type="PANTHER" id="PTHR32100">
    <property type="entry name" value="OMEGA-6 FATTY ACID DESATURASE, CHLOROPLASTIC"/>
    <property type="match status" value="1"/>
</dbReference>
<keyword evidence="1" id="KW-0472">Membrane</keyword>
<dbReference type="EMBL" id="QGMK01000569">
    <property type="protein sequence ID" value="TVY80997.1"/>
    <property type="molecule type" value="Genomic_DNA"/>
</dbReference>
<gene>
    <name evidence="3" type="primary">FAD12_1</name>
    <name evidence="3" type="ORF">LSUE1_G004215</name>
</gene>
<organism evidence="3 4">
    <name type="scientific">Lachnellula suecica</name>
    <dbReference type="NCBI Taxonomy" id="602035"/>
    <lineage>
        <taxon>Eukaryota</taxon>
        <taxon>Fungi</taxon>
        <taxon>Dikarya</taxon>
        <taxon>Ascomycota</taxon>
        <taxon>Pezizomycotina</taxon>
        <taxon>Leotiomycetes</taxon>
        <taxon>Helotiales</taxon>
        <taxon>Lachnaceae</taxon>
        <taxon>Lachnellula</taxon>
    </lineage>
</organism>
<dbReference type="Pfam" id="PF00487">
    <property type="entry name" value="FA_desaturase"/>
    <property type="match status" value="1"/>
</dbReference>